<evidence type="ECO:0000313" key="1">
    <source>
        <dbReference type="EMBL" id="MVT09510.1"/>
    </source>
</evidence>
<dbReference type="RefSeq" id="WP_157306960.1">
    <property type="nucleotide sequence ID" value="NZ_WRXN01000006.1"/>
</dbReference>
<protein>
    <submittedName>
        <fullName evidence="1">Uncharacterized protein</fullName>
    </submittedName>
</protein>
<gene>
    <name evidence="1" type="ORF">GO493_14670</name>
</gene>
<sequence>MDSNYNHALAIKKARYTTLLTSGPLQQKMLCTAFLPIKPVWYLSLRKTF</sequence>
<name>A0A7K1U591_9BACT</name>
<keyword evidence="2" id="KW-1185">Reference proteome</keyword>
<proteinExistence type="predicted"/>
<reference evidence="1 2" key="1">
    <citation type="submission" date="2019-12" db="EMBL/GenBank/DDBJ databases">
        <title>Chitinophaga sp. strain ysch24 (GDMCC 1.1355), whole genome shotgun sequence.</title>
        <authorList>
            <person name="Zhang X."/>
        </authorList>
    </citation>
    <scope>NUCLEOTIDE SEQUENCE [LARGE SCALE GENOMIC DNA]</scope>
    <source>
        <strain evidence="2">ysch24</strain>
    </source>
</reference>
<dbReference type="EMBL" id="WRXN01000006">
    <property type="protein sequence ID" value="MVT09510.1"/>
    <property type="molecule type" value="Genomic_DNA"/>
</dbReference>
<evidence type="ECO:0000313" key="2">
    <source>
        <dbReference type="Proteomes" id="UP000461730"/>
    </source>
</evidence>
<comment type="caution">
    <text evidence="1">The sequence shown here is derived from an EMBL/GenBank/DDBJ whole genome shotgun (WGS) entry which is preliminary data.</text>
</comment>
<dbReference type="AlphaFoldDB" id="A0A7K1U591"/>
<accession>A0A7K1U591</accession>
<organism evidence="1 2">
    <name type="scientific">Chitinophaga tropicalis</name>
    <dbReference type="NCBI Taxonomy" id="2683588"/>
    <lineage>
        <taxon>Bacteria</taxon>
        <taxon>Pseudomonadati</taxon>
        <taxon>Bacteroidota</taxon>
        <taxon>Chitinophagia</taxon>
        <taxon>Chitinophagales</taxon>
        <taxon>Chitinophagaceae</taxon>
        <taxon>Chitinophaga</taxon>
    </lineage>
</organism>
<dbReference type="Proteomes" id="UP000461730">
    <property type="component" value="Unassembled WGS sequence"/>
</dbReference>